<dbReference type="GO" id="GO:0016020">
    <property type="term" value="C:membrane"/>
    <property type="evidence" value="ECO:0007669"/>
    <property type="project" value="InterPro"/>
</dbReference>
<reference evidence="6 7" key="1">
    <citation type="submission" date="2020-01" db="EMBL/GenBank/DDBJ databases">
        <title>Draft genome assembly of Ensifer adhaerens T173.</title>
        <authorList>
            <person name="Craig J.E."/>
            <person name="Stinchcombe J.R."/>
        </authorList>
    </citation>
    <scope>NUCLEOTIDE SEQUENCE [LARGE SCALE GENOMIC DNA]</scope>
    <source>
        <strain evidence="6 7">T173</strain>
    </source>
</reference>
<accession>A0AAW4FVL5</accession>
<keyword evidence="6" id="KW-0547">Nucleotide-binding</keyword>
<evidence type="ECO:0000313" key="6">
    <source>
        <dbReference type="EMBL" id="MBM3095457.1"/>
    </source>
</evidence>
<keyword evidence="7" id="KW-1185">Reference proteome</keyword>
<evidence type="ECO:0000256" key="3">
    <source>
        <dbReference type="ARBA" id="ARBA00023012"/>
    </source>
</evidence>
<dbReference type="InterPro" id="IPR011712">
    <property type="entry name" value="Sig_transdc_His_kin_sub3_dim/P"/>
</dbReference>
<evidence type="ECO:0000256" key="1">
    <source>
        <dbReference type="ARBA" id="ARBA00022679"/>
    </source>
</evidence>
<evidence type="ECO:0000313" key="7">
    <source>
        <dbReference type="Proteomes" id="UP000744980"/>
    </source>
</evidence>
<keyword evidence="1" id="KW-0808">Transferase</keyword>
<keyword evidence="6" id="KW-0067">ATP-binding</keyword>
<keyword evidence="4" id="KW-1133">Transmembrane helix</keyword>
<keyword evidence="4" id="KW-0812">Transmembrane</keyword>
<dbReference type="PANTHER" id="PTHR24421">
    <property type="entry name" value="NITRATE/NITRITE SENSOR PROTEIN NARX-RELATED"/>
    <property type="match status" value="1"/>
</dbReference>
<dbReference type="AlphaFoldDB" id="A0AAW4FVL5"/>
<sequence length="497" mass="55252">MDSVGNDTETAKQTFLLNLRQAATLRNLLSTFQRLRLEVQFIIIASFVVVALMIALAVWTTNRLEKTVFNSVGSLGAAYLQTFVAPLISEEDIKRGVLPPFVEDKLKQLLGTSALGQHVHELKIWGPDGSLMYSTSGKEIDEEVVFEELQRALAGEIVVSRTMIEKHEYTGDEQRGMYIEVYAPLVRNEAGKVLLVGEFYERPDFLVGELSTAWRETISIVLLVSVPMLALLFLIVRSGSLLIDRQHAAIRHSLRRALELSNQNRRLRGAAETARLEAGKLNEMILDQIGTDLHDGPVQLLTLLKLRLSDMATQPIGGQSADPVRRQDIDKLVSTVTTALEELRNISTDLVLPELDDMSLSDTIQLAVRRHVDVIGREIDVVGLIASQTVDPHLNICVYRFIQEALMNSERHAPGNRQHLRYGTRHNRLFITVADVGTAPSTTVSVRSTGRTGLGTITQKRRIRAFGGRMRTIRRASGTVVTAVLTLDHSGGSFDRH</sequence>
<dbReference type="InterPro" id="IPR036890">
    <property type="entry name" value="HATPase_C_sf"/>
</dbReference>
<comment type="caution">
    <text evidence="6">The sequence shown here is derived from an EMBL/GenBank/DDBJ whole genome shotgun (WGS) entry which is preliminary data.</text>
</comment>
<feature type="transmembrane region" description="Helical" evidence="4">
    <location>
        <begin position="39"/>
        <end position="59"/>
    </location>
</feature>
<dbReference type="SUPFAM" id="SSF55874">
    <property type="entry name" value="ATPase domain of HSP90 chaperone/DNA topoisomerase II/histidine kinase"/>
    <property type="match status" value="1"/>
</dbReference>
<dbReference type="GO" id="GO:0000155">
    <property type="term" value="F:phosphorelay sensor kinase activity"/>
    <property type="evidence" value="ECO:0007669"/>
    <property type="project" value="InterPro"/>
</dbReference>
<feature type="transmembrane region" description="Helical" evidence="4">
    <location>
        <begin position="218"/>
        <end position="236"/>
    </location>
</feature>
<protein>
    <submittedName>
        <fullName evidence="6">ATP-binding protein</fullName>
    </submittedName>
</protein>
<keyword evidence="4" id="KW-0472">Membrane</keyword>
<dbReference type="Pfam" id="PF07730">
    <property type="entry name" value="HisKA_3"/>
    <property type="match status" value="1"/>
</dbReference>
<evidence type="ECO:0000259" key="5">
    <source>
        <dbReference type="Pfam" id="PF07730"/>
    </source>
</evidence>
<dbReference type="Proteomes" id="UP000744980">
    <property type="component" value="Unassembled WGS sequence"/>
</dbReference>
<dbReference type="RefSeq" id="WP_203529792.1">
    <property type="nucleotide sequence ID" value="NZ_CP083370.1"/>
</dbReference>
<gene>
    <name evidence="6" type="ORF">GFB56_32565</name>
</gene>
<organism evidence="6 7">
    <name type="scientific">Ensifer canadensis</name>
    <dbReference type="NCBI Taxonomy" id="555315"/>
    <lineage>
        <taxon>Bacteria</taxon>
        <taxon>Pseudomonadati</taxon>
        <taxon>Pseudomonadota</taxon>
        <taxon>Alphaproteobacteria</taxon>
        <taxon>Hyphomicrobiales</taxon>
        <taxon>Rhizobiaceae</taxon>
        <taxon>Sinorhizobium/Ensifer group</taxon>
        <taxon>Ensifer</taxon>
    </lineage>
</organism>
<dbReference type="GO" id="GO:0005524">
    <property type="term" value="F:ATP binding"/>
    <property type="evidence" value="ECO:0007669"/>
    <property type="project" value="UniProtKB-KW"/>
</dbReference>
<dbReference type="PANTHER" id="PTHR24421:SF55">
    <property type="entry name" value="SENSOR HISTIDINE KINASE YDFH"/>
    <property type="match status" value="1"/>
</dbReference>
<keyword evidence="3" id="KW-0902">Two-component regulatory system</keyword>
<evidence type="ECO:0000256" key="4">
    <source>
        <dbReference type="SAM" id="Phobius"/>
    </source>
</evidence>
<dbReference type="Gene3D" id="3.30.565.10">
    <property type="entry name" value="Histidine kinase-like ATPase, C-terminal domain"/>
    <property type="match status" value="1"/>
</dbReference>
<name>A0AAW4FVL5_9HYPH</name>
<keyword evidence="2" id="KW-0418">Kinase</keyword>
<dbReference type="GO" id="GO:0046983">
    <property type="term" value="F:protein dimerization activity"/>
    <property type="evidence" value="ECO:0007669"/>
    <property type="project" value="InterPro"/>
</dbReference>
<evidence type="ECO:0000256" key="2">
    <source>
        <dbReference type="ARBA" id="ARBA00022777"/>
    </source>
</evidence>
<dbReference type="EMBL" id="WXFA01000046">
    <property type="protein sequence ID" value="MBM3095457.1"/>
    <property type="molecule type" value="Genomic_DNA"/>
</dbReference>
<feature type="domain" description="Signal transduction histidine kinase subgroup 3 dimerisation and phosphoacceptor" evidence="5">
    <location>
        <begin position="288"/>
        <end position="351"/>
    </location>
</feature>
<proteinExistence type="predicted"/>
<dbReference type="InterPro" id="IPR050482">
    <property type="entry name" value="Sensor_HK_TwoCompSys"/>
</dbReference>